<dbReference type="EMBL" id="JAUHHV010000017">
    <property type="protein sequence ID" value="KAK1405944.1"/>
    <property type="molecule type" value="Genomic_DNA"/>
</dbReference>
<accession>A0AAD8JM37</accession>
<feature type="region of interest" description="Disordered" evidence="1">
    <location>
        <begin position="1"/>
        <end position="22"/>
    </location>
</feature>
<dbReference type="Proteomes" id="UP001229421">
    <property type="component" value="Unassembled WGS sequence"/>
</dbReference>
<proteinExistence type="predicted"/>
<sequence length="113" mass="12453">MWVRNPNQKSSASQWLNGSHHPPLAQTPFAALRSSREAGELSWVDFKRDDSQSEVFYYAIFISSKTGLGGWSQWSMKIPRRVVLSLASGITLNGIDRSSLPSSTSSGVKPAKK</sequence>
<protein>
    <submittedName>
        <fullName evidence="2">Uncharacterized protein</fullName>
    </submittedName>
</protein>
<keyword evidence="3" id="KW-1185">Reference proteome</keyword>
<organism evidence="2 3">
    <name type="scientific">Tagetes erecta</name>
    <name type="common">African marigold</name>
    <dbReference type="NCBI Taxonomy" id="13708"/>
    <lineage>
        <taxon>Eukaryota</taxon>
        <taxon>Viridiplantae</taxon>
        <taxon>Streptophyta</taxon>
        <taxon>Embryophyta</taxon>
        <taxon>Tracheophyta</taxon>
        <taxon>Spermatophyta</taxon>
        <taxon>Magnoliopsida</taxon>
        <taxon>eudicotyledons</taxon>
        <taxon>Gunneridae</taxon>
        <taxon>Pentapetalae</taxon>
        <taxon>asterids</taxon>
        <taxon>campanulids</taxon>
        <taxon>Asterales</taxon>
        <taxon>Asteraceae</taxon>
        <taxon>Asteroideae</taxon>
        <taxon>Heliantheae alliance</taxon>
        <taxon>Tageteae</taxon>
        <taxon>Tagetes</taxon>
    </lineage>
</organism>
<evidence type="ECO:0000313" key="3">
    <source>
        <dbReference type="Proteomes" id="UP001229421"/>
    </source>
</evidence>
<evidence type="ECO:0000256" key="1">
    <source>
        <dbReference type="SAM" id="MobiDB-lite"/>
    </source>
</evidence>
<feature type="compositionally biased region" description="Polar residues" evidence="1">
    <location>
        <begin position="1"/>
        <end position="17"/>
    </location>
</feature>
<reference evidence="2" key="1">
    <citation type="journal article" date="2023" name="bioRxiv">
        <title>Improved chromosome-level genome assembly for marigold (Tagetes erecta).</title>
        <authorList>
            <person name="Jiang F."/>
            <person name="Yuan L."/>
            <person name="Wang S."/>
            <person name="Wang H."/>
            <person name="Xu D."/>
            <person name="Wang A."/>
            <person name="Fan W."/>
        </authorList>
    </citation>
    <scope>NUCLEOTIDE SEQUENCE</scope>
    <source>
        <strain evidence="2">WSJ</strain>
        <tissue evidence="2">Leaf</tissue>
    </source>
</reference>
<dbReference type="AlphaFoldDB" id="A0AAD8JM37"/>
<comment type="caution">
    <text evidence="2">The sequence shown here is derived from an EMBL/GenBank/DDBJ whole genome shotgun (WGS) entry which is preliminary data.</text>
</comment>
<evidence type="ECO:0000313" key="2">
    <source>
        <dbReference type="EMBL" id="KAK1405944.1"/>
    </source>
</evidence>
<name>A0AAD8JM37_TARER</name>
<feature type="region of interest" description="Disordered" evidence="1">
    <location>
        <begin position="94"/>
        <end position="113"/>
    </location>
</feature>
<gene>
    <name evidence="2" type="ORF">QVD17_42330</name>
</gene>